<dbReference type="Proteomes" id="UP001597400">
    <property type="component" value="Unassembled WGS sequence"/>
</dbReference>
<feature type="transmembrane region" description="Helical" evidence="1">
    <location>
        <begin position="36"/>
        <end position="59"/>
    </location>
</feature>
<dbReference type="InterPro" id="IPR021836">
    <property type="entry name" value="DUF3429"/>
</dbReference>
<feature type="transmembrane region" description="Helical" evidence="1">
    <location>
        <begin position="123"/>
        <end position="144"/>
    </location>
</feature>
<feature type="transmembrane region" description="Helical" evidence="1">
    <location>
        <begin position="98"/>
        <end position="117"/>
    </location>
</feature>
<comment type="caution">
    <text evidence="2">The sequence shown here is derived from an EMBL/GenBank/DDBJ whole genome shotgun (WGS) entry which is preliminary data.</text>
</comment>
<reference evidence="3" key="1">
    <citation type="journal article" date="2019" name="Int. J. Syst. Evol. Microbiol.">
        <title>The Global Catalogue of Microorganisms (GCM) 10K type strain sequencing project: providing services to taxonomists for standard genome sequencing and annotation.</title>
        <authorList>
            <consortium name="The Broad Institute Genomics Platform"/>
            <consortium name="The Broad Institute Genome Sequencing Center for Infectious Disease"/>
            <person name="Wu L."/>
            <person name="Ma J."/>
        </authorList>
    </citation>
    <scope>NUCLEOTIDE SEQUENCE [LARGE SCALE GENOMIC DNA]</scope>
    <source>
        <strain evidence="3">CGMCC 1.12702</strain>
    </source>
</reference>
<evidence type="ECO:0000256" key="1">
    <source>
        <dbReference type="SAM" id="Phobius"/>
    </source>
</evidence>
<keyword evidence="1" id="KW-0472">Membrane</keyword>
<feature type="transmembrane region" description="Helical" evidence="1">
    <location>
        <begin position="156"/>
        <end position="175"/>
    </location>
</feature>
<name>A0ABW4TWW3_9SPHN</name>
<feature type="transmembrane region" description="Helical" evidence="1">
    <location>
        <begin position="65"/>
        <end position="86"/>
    </location>
</feature>
<organism evidence="2 3">
    <name type="scientific">Sphingomonas arantia</name>
    <dbReference type="NCBI Taxonomy" id="1460676"/>
    <lineage>
        <taxon>Bacteria</taxon>
        <taxon>Pseudomonadati</taxon>
        <taxon>Pseudomonadota</taxon>
        <taxon>Alphaproteobacteria</taxon>
        <taxon>Sphingomonadales</taxon>
        <taxon>Sphingomonadaceae</taxon>
        <taxon>Sphingomonas</taxon>
    </lineage>
</organism>
<keyword evidence="1" id="KW-1133">Transmembrane helix</keyword>
<keyword evidence="3" id="KW-1185">Reference proteome</keyword>
<accession>A0ABW4TWW3</accession>
<dbReference type="Pfam" id="PF11911">
    <property type="entry name" value="DUF3429"/>
    <property type="match status" value="1"/>
</dbReference>
<evidence type="ECO:0000313" key="2">
    <source>
        <dbReference type="EMBL" id="MFD1950202.1"/>
    </source>
</evidence>
<proteinExistence type="predicted"/>
<gene>
    <name evidence="2" type="ORF">ACFSGX_05410</name>
</gene>
<evidence type="ECO:0000313" key="3">
    <source>
        <dbReference type="Proteomes" id="UP001597400"/>
    </source>
</evidence>
<keyword evidence="1" id="KW-0812">Transmembrane</keyword>
<dbReference type="EMBL" id="JBHUGS010000001">
    <property type="protein sequence ID" value="MFD1950202.1"/>
    <property type="molecule type" value="Genomic_DNA"/>
</dbReference>
<sequence length="176" mass="18338">MTSDDDTDMAALPTVYMVGEEDADGWRVGGAEPVRLAVALGVAGLLPQMAAVLATVLGLDWLNAPAMALVYGALILSFLGGSWWGIALTRAEGRWRSILLLLGIGASLIGFCVQGLAGASPMRALLVVLGAAILSSWLVDRVLVREGMIGRWWGRLRLVLSIGLGGLTILTGVLAG</sequence>
<protein>
    <submittedName>
        <fullName evidence="2">DUF3429 domain-containing protein</fullName>
    </submittedName>
</protein>